<dbReference type="EMBL" id="BMFO01000001">
    <property type="protein sequence ID" value="GGF84879.1"/>
    <property type="molecule type" value="Genomic_DNA"/>
</dbReference>
<evidence type="ECO:0000313" key="5">
    <source>
        <dbReference type="EMBL" id="GGF84879.1"/>
    </source>
</evidence>
<organism evidence="5 6">
    <name type="scientific">Arenimonas maotaiensis</name>
    <dbReference type="NCBI Taxonomy" id="1446479"/>
    <lineage>
        <taxon>Bacteria</taxon>
        <taxon>Pseudomonadati</taxon>
        <taxon>Pseudomonadota</taxon>
        <taxon>Gammaproteobacteria</taxon>
        <taxon>Lysobacterales</taxon>
        <taxon>Lysobacteraceae</taxon>
        <taxon>Arenimonas</taxon>
    </lineage>
</organism>
<evidence type="ECO:0000313" key="6">
    <source>
        <dbReference type="Proteomes" id="UP000632858"/>
    </source>
</evidence>
<evidence type="ECO:0000259" key="4">
    <source>
        <dbReference type="SMART" id="SM00797"/>
    </source>
</evidence>
<dbReference type="InterPro" id="IPR003778">
    <property type="entry name" value="CT_A_B"/>
</dbReference>
<keyword evidence="6" id="KW-1185">Reference proteome</keyword>
<reference evidence="5" key="2">
    <citation type="submission" date="2020-09" db="EMBL/GenBank/DDBJ databases">
        <authorList>
            <person name="Sun Q."/>
            <person name="Zhou Y."/>
        </authorList>
    </citation>
    <scope>NUCLEOTIDE SEQUENCE</scope>
    <source>
        <strain evidence="5">CGMCC 1.12726</strain>
    </source>
</reference>
<dbReference type="PANTHER" id="PTHR43309">
    <property type="entry name" value="5-OXOPROLINASE SUBUNIT C"/>
    <property type="match status" value="1"/>
</dbReference>
<evidence type="ECO:0000256" key="1">
    <source>
        <dbReference type="ARBA" id="ARBA00022741"/>
    </source>
</evidence>
<dbReference type="Proteomes" id="UP000632858">
    <property type="component" value="Unassembled WGS sequence"/>
</dbReference>
<gene>
    <name evidence="5" type="ORF">GCM10010960_03640</name>
</gene>
<dbReference type="InterPro" id="IPR029000">
    <property type="entry name" value="Cyclophilin-like_dom_sf"/>
</dbReference>
<dbReference type="PANTHER" id="PTHR43309:SF4">
    <property type="entry name" value="CARBOXYLTRANSFERASE DOMAIN-CONTAINING PROTEIN"/>
    <property type="match status" value="1"/>
</dbReference>
<keyword evidence="1" id="KW-0547">Nucleotide-binding</keyword>
<reference evidence="5" key="1">
    <citation type="journal article" date="2014" name="Int. J. Syst. Evol. Microbiol.">
        <title>Complete genome sequence of Corynebacterium casei LMG S-19264T (=DSM 44701T), isolated from a smear-ripened cheese.</title>
        <authorList>
            <consortium name="US DOE Joint Genome Institute (JGI-PGF)"/>
            <person name="Walter F."/>
            <person name="Albersmeier A."/>
            <person name="Kalinowski J."/>
            <person name="Ruckert C."/>
        </authorList>
    </citation>
    <scope>NUCLEOTIDE SEQUENCE</scope>
    <source>
        <strain evidence="5">CGMCC 1.12726</strain>
    </source>
</reference>
<evidence type="ECO:0000256" key="2">
    <source>
        <dbReference type="ARBA" id="ARBA00022801"/>
    </source>
</evidence>
<dbReference type="GO" id="GO:0005524">
    <property type="term" value="F:ATP binding"/>
    <property type="evidence" value="ECO:0007669"/>
    <property type="project" value="UniProtKB-KW"/>
</dbReference>
<name>A0A917CD01_9GAMM</name>
<dbReference type="AlphaFoldDB" id="A0A917CD01"/>
<keyword evidence="3" id="KW-0067">ATP-binding</keyword>
<keyword evidence="2" id="KW-0378">Hydrolase</keyword>
<dbReference type="Pfam" id="PF02626">
    <property type="entry name" value="CT_A_B"/>
    <property type="match status" value="1"/>
</dbReference>
<dbReference type="SMART" id="SM00797">
    <property type="entry name" value="AHS2"/>
    <property type="match status" value="1"/>
</dbReference>
<accession>A0A917CD01</accession>
<evidence type="ECO:0000256" key="3">
    <source>
        <dbReference type="ARBA" id="ARBA00022840"/>
    </source>
</evidence>
<dbReference type="Gene3D" id="2.40.100.10">
    <property type="entry name" value="Cyclophilin-like"/>
    <property type="match status" value="1"/>
</dbReference>
<comment type="caution">
    <text evidence="5">The sequence shown here is derived from an EMBL/GenBank/DDBJ whole genome shotgun (WGS) entry which is preliminary data.</text>
</comment>
<dbReference type="InterPro" id="IPR052708">
    <property type="entry name" value="PxpC"/>
</dbReference>
<feature type="domain" description="Carboxyltransferase" evidence="4">
    <location>
        <begin position="1"/>
        <end position="272"/>
    </location>
</feature>
<dbReference type="GO" id="GO:0016787">
    <property type="term" value="F:hydrolase activity"/>
    <property type="evidence" value="ECO:0007669"/>
    <property type="project" value="UniProtKB-KW"/>
</dbReference>
<sequence>MDDLAARTANVLLGNPDNTAVIEITLGAAAFRIVKTQWFALTGADLSATVDDRPVPLCAPILLESGSLLRFGNAKRGCRAYLAVRGGFAVDPVLGSASTDASAGLGGVDGRWLRRGDTLAFRSEAVPARRIRWHTCWANPAFEDDEPLWLIPGPAWPELDTDAQRECLARTWTVGKDSDRMGLRLVQSLATARAPAPVLSTGVAFGSVQLPPDGRPIILAADRQTTGGYPIIGTVATVSHPRLAQCRPGDGLRFAVIDVAQAQTLWRARERRFRDWQEHMMRWWRD</sequence>
<proteinExistence type="predicted"/>
<protein>
    <recommendedName>
        <fullName evidence="4">Carboxyltransferase domain-containing protein</fullName>
    </recommendedName>
</protein>
<dbReference type="SUPFAM" id="SSF50891">
    <property type="entry name" value="Cyclophilin-like"/>
    <property type="match status" value="1"/>
</dbReference>